<dbReference type="InterPro" id="IPR011059">
    <property type="entry name" value="Metal-dep_hydrolase_composite"/>
</dbReference>
<comment type="similarity">
    <text evidence="2 8">Belongs to the metallo-dependent hydrolases superfamily. ATZ/TRZ family.</text>
</comment>
<dbReference type="InterPro" id="IPR051607">
    <property type="entry name" value="Metallo-dep_hydrolases"/>
</dbReference>
<feature type="domain" description="Amidohydrolase-related" evidence="9">
    <location>
        <begin position="68"/>
        <end position="430"/>
    </location>
</feature>
<dbReference type="AlphaFoldDB" id="A0A2T2XGR6"/>
<evidence type="ECO:0000256" key="1">
    <source>
        <dbReference type="ARBA" id="ARBA00004984"/>
    </source>
</evidence>
<dbReference type="Proteomes" id="UP000242972">
    <property type="component" value="Unassembled WGS sequence"/>
</dbReference>
<dbReference type="Pfam" id="PF01979">
    <property type="entry name" value="Amidohydro_1"/>
    <property type="match status" value="1"/>
</dbReference>
<dbReference type="InterPro" id="IPR032466">
    <property type="entry name" value="Metal_Hydrolase"/>
</dbReference>
<comment type="function">
    <text evidence="8">Catalyzes the hydrolytic deamination of guanine, producing xanthine and ammonia.</text>
</comment>
<dbReference type="EMBL" id="PXYW01000017">
    <property type="protein sequence ID" value="PSR33632.1"/>
    <property type="molecule type" value="Genomic_DNA"/>
</dbReference>
<reference evidence="10 11" key="1">
    <citation type="journal article" date="2014" name="BMC Genomics">
        <title>Comparison of environmental and isolate Sulfobacillus genomes reveals diverse carbon, sulfur, nitrogen, and hydrogen metabolisms.</title>
        <authorList>
            <person name="Justice N.B."/>
            <person name="Norman A."/>
            <person name="Brown C.T."/>
            <person name="Singh A."/>
            <person name="Thomas B.C."/>
            <person name="Banfield J.F."/>
        </authorList>
    </citation>
    <scope>NUCLEOTIDE SEQUENCE [LARGE SCALE GENOMIC DNA]</scope>
    <source>
        <strain evidence="10">AMDSBA4</strain>
    </source>
</reference>
<evidence type="ECO:0000313" key="10">
    <source>
        <dbReference type="EMBL" id="PSR33632.1"/>
    </source>
</evidence>
<dbReference type="Gene3D" id="2.30.40.10">
    <property type="entry name" value="Urease, subunit C, domain 1"/>
    <property type="match status" value="1"/>
</dbReference>
<keyword evidence="6 8" id="KW-0862">Zinc</keyword>
<accession>A0A2T2XGR6</accession>
<evidence type="ECO:0000256" key="7">
    <source>
        <dbReference type="NCBIfam" id="TIGR02967"/>
    </source>
</evidence>
<protein>
    <recommendedName>
        <fullName evidence="3 7">Guanine deaminase</fullName>
        <shortName evidence="8">Guanase</shortName>
        <ecNumber evidence="3 7">3.5.4.3</ecNumber>
    </recommendedName>
    <alternativeName>
        <fullName evidence="8">Guanine aminohydrolase</fullName>
    </alternativeName>
</protein>
<evidence type="ECO:0000256" key="3">
    <source>
        <dbReference type="ARBA" id="ARBA00012781"/>
    </source>
</evidence>
<keyword evidence="5 8" id="KW-0378">Hydrolase</keyword>
<comment type="cofactor">
    <cofactor evidence="8">
        <name>Zn(2+)</name>
        <dbReference type="ChEBI" id="CHEBI:29105"/>
    </cofactor>
    <text evidence="8">Binds 1 zinc ion per subunit.</text>
</comment>
<dbReference type="NCBIfam" id="TIGR02967">
    <property type="entry name" value="guan_deamin"/>
    <property type="match status" value="1"/>
</dbReference>
<evidence type="ECO:0000313" key="11">
    <source>
        <dbReference type="Proteomes" id="UP000242972"/>
    </source>
</evidence>
<evidence type="ECO:0000256" key="5">
    <source>
        <dbReference type="ARBA" id="ARBA00022801"/>
    </source>
</evidence>
<evidence type="ECO:0000256" key="6">
    <source>
        <dbReference type="ARBA" id="ARBA00022833"/>
    </source>
</evidence>
<keyword evidence="4 8" id="KW-0479">Metal-binding</keyword>
<comment type="pathway">
    <text evidence="1 8">Purine metabolism; guanine degradation; xanthine from guanine: step 1/1.</text>
</comment>
<dbReference type="InterPro" id="IPR006680">
    <property type="entry name" value="Amidohydro-rel"/>
</dbReference>
<dbReference type="SUPFAM" id="SSF51556">
    <property type="entry name" value="Metallo-dependent hydrolases"/>
    <property type="match status" value="1"/>
</dbReference>
<dbReference type="GO" id="GO:0008892">
    <property type="term" value="F:guanine deaminase activity"/>
    <property type="evidence" value="ECO:0007669"/>
    <property type="project" value="UniProtKB-UniRule"/>
</dbReference>
<evidence type="ECO:0000256" key="4">
    <source>
        <dbReference type="ARBA" id="ARBA00022723"/>
    </source>
</evidence>
<dbReference type="FunFam" id="3.20.20.140:FF:000022">
    <property type="entry name" value="Guanine deaminase"/>
    <property type="match status" value="1"/>
</dbReference>
<sequence length="442" mass="48500">MDRPVALRGHIVSFKGDPFFAPNDKVLVDINDGLVIIRDGIIQEVGAYSDLIDHVDNMADVIDYSDCIITAGFVDTHVHYVQTPIIASFGEHLIDWLNKYTFPEEGRFADPDYAAAVARIFFDELLRNGTTSALVFCSVFPQSVDAFFNEALRRNMRMIGGKVLMDRNAPSAVLDTAQSGYDDSKALIKKWHGRGRNGYAITPRFAPTSTEEQLLAAAALHREHPSTLIQTHISENVSEVSWVRSLFPERKDYLDVYDHAGLLGLRTVLAHGIHLTESERERCAETKTSVAHCPTSNLFLGSGLFHMRLAKNPKHPIRVGLGTDIGGGTRFSLLETMGETYKVGELTSYPLDGAKLFYLATLGGAEVLGIADKVGSVDVGKEADLVVLDLQATPLLAYRDNHITSTTEQLFLLAIMGDDRTVAATYIAGHLAYSRENSGTAV</sequence>
<evidence type="ECO:0000256" key="2">
    <source>
        <dbReference type="ARBA" id="ARBA00006745"/>
    </source>
</evidence>
<comment type="catalytic activity">
    <reaction evidence="8">
        <text>guanine + H2O + H(+) = xanthine + NH4(+)</text>
        <dbReference type="Rhea" id="RHEA:14665"/>
        <dbReference type="ChEBI" id="CHEBI:15377"/>
        <dbReference type="ChEBI" id="CHEBI:15378"/>
        <dbReference type="ChEBI" id="CHEBI:16235"/>
        <dbReference type="ChEBI" id="CHEBI:17712"/>
        <dbReference type="ChEBI" id="CHEBI:28938"/>
        <dbReference type="EC" id="3.5.4.3"/>
    </reaction>
</comment>
<evidence type="ECO:0000259" key="9">
    <source>
        <dbReference type="Pfam" id="PF01979"/>
    </source>
</evidence>
<dbReference type="InterPro" id="IPR014311">
    <property type="entry name" value="Guanine_deaminase"/>
</dbReference>
<dbReference type="PANTHER" id="PTHR11271">
    <property type="entry name" value="GUANINE DEAMINASE"/>
    <property type="match status" value="1"/>
</dbReference>
<dbReference type="EC" id="3.5.4.3" evidence="3 7"/>
<dbReference type="GO" id="GO:0008270">
    <property type="term" value="F:zinc ion binding"/>
    <property type="evidence" value="ECO:0007669"/>
    <property type="project" value="UniProtKB-UniRule"/>
</dbReference>
<dbReference type="SUPFAM" id="SSF51338">
    <property type="entry name" value="Composite domain of metallo-dependent hydrolases"/>
    <property type="match status" value="1"/>
</dbReference>
<gene>
    <name evidence="10" type="primary">guaD</name>
    <name evidence="10" type="ORF">C7B46_08455</name>
</gene>
<proteinExistence type="inferred from homology"/>
<name>A0A2T2XGR6_9FIRM</name>
<organism evidence="10 11">
    <name type="scientific">Sulfobacillus benefaciens</name>
    <dbReference type="NCBI Taxonomy" id="453960"/>
    <lineage>
        <taxon>Bacteria</taxon>
        <taxon>Bacillati</taxon>
        <taxon>Bacillota</taxon>
        <taxon>Clostridia</taxon>
        <taxon>Eubacteriales</taxon>
        <taxon>Clostridiales Family XVII. Incertae Sedis</taxon>
        <taxon>Sulfobacillus</taxon>
    </lineage>
</organism>
<dbReference type="CDD" id="cd01303">
    <property type="entry name" value="GDEase"/>
    <property type="match status" value="1"/>
</dbReference>
<dbReference type="UniPathway" id="UPA00603">
    <property type="reaction ID" value="UER00660"/>
</dbReference>
<dbReference type="GO" id="GO:0006147">
    <property type="term" value="P:guanine catabolic process"/>
    <property type="evidence" value="ECO:0007669"/>
    <property type="project" value="UniProtKB-UniRule"/>
</dbReference>
<evidence type="ECO:0000256" key="8">
    <source>
        <dbReference type="RuleBase" id="RU366009"/>
    </source>
</evidence>
<dbReference type="GO" id="GO:0005829">
    <property type="term" value="C:cytosol"/>
    <property type="evidence" value="ECO:0007669"/>
    <property type="project" value="TreeGrafter"/>
</dbReference>
<comment type="caution">
    <text evidence="10">The sequence shown here is derived from an EMBL/GenBank/DDBJ whole genome shotgun (WGS) entry which is preliminary data.</text>
</comment>
<dbReference type="NCBIfam" id="NF006679">
    <property type="entry name" value="PRK09228.1"/>
    <property type="match status" value="1"/>
</dbReference>
<dbReference type="PANTHER" id="PTHR11271:SF6">
    <property type="entry name" value="GUANINE DEAMINASE"/>
    <property type="match status" value="1"/>
</dbReference>
<dbReference type="Gene3D" id="3.20.20.140">
    <property type="entry name" value="Metal-dependent hydrolases"/>
    <property type="match status" value="1"/>
</dbReference>